<comment type="caution">
    <text evidence="1">The sequence shown here is derived from an EMBL/GenBank/DDBJ whole genome shotgun (WGS) entry which is preliminary data.</text>
</comment>
<dbReference type="RefSeq" id="WP_020872908.1">
    <property type="nucleotide sequence ID" value="NZ_CP157809.1"/>
</dbReference>
<evidence type="ECO:0008006" key="3">
    <source>
        <dbReference type="Google" id="ProtNLM"/>
    </source>
</evidence>
<reference evidence="1 2" key="1">
    <citation type="submission" date="2020-08" db="EMBL/GenBank/DDBJ databases">
        <title>Sequencing the genomes of 1000 actinobacteria strains.</title>
        <authorList>
            <person name="Klenk H.-P."/>
        </authorList>
    </citation>
    <scope>NUCLEOTIDE SEQUENCE [LARGE SCALE GENOMIC DNA]</scope>
    <source>
        <strain evidence="1 2">DSM 41530</strain>
    </source>
</reference>
<evidence type="ECO:0000313" key="1">
    <source>
        <dbReference type="EMBL" id="MBB4787181.1"/>
    </source>
</evidence>
<name>A0ABR6LXV5_9ACTN</name>
<evidence type="ECO:0000313" key="2">
    <source>
        <dbReference type="Proteomes" id="UP000530530"/>
    </source>
</evidence>
<keyword evidence="2" id="KW-1185">Reference proteome</keyword>
<gene>
    <name evidence="1" type="ORF">BJY27_008142</name>
</gene>
<protein>
    <recommendedName>
        <fullName evidence="3">Integrase</fullName>
    </recommendedName>
</protein>
<accession>A0ABR6LXV5</accession>
<dbReference type="Proteomes" id="UP000530530">
    <property type="component" value="Unassembled WGS sequence"/>
</dbReference>
<dbReference type="EMBL" id="JACHNG010000001">
    <property type="protein sequence ID" value="MBB4787181.1"/>
    <property type="molecule type" value="Genomic_DNA"/>
</dbReference>
<proteinExistence type="predicted"/>
<organism evidence="1 2">
    <name type="scientific">Streptomyces rapamycinicus</name>
    <dbReference type="NCBI Taxonomy" id="1226757"/>
    <lineage>
        <taxon>Bacteria</taxon>
        <taxon>Bacillati</taxon>
        <taxon>Actinomycetota</taxon>
        <taxon>Actinomycetes</taxon>
        <taxon>Kitasatosporales</taxon>
        <taxon>Streptomycetaceae</taxon>
        <taxon>Streptomyces</taxon>
        <taxon>Streptomyces violaceusniger group</taxon>
    </lineage>
</organism>
<sequence length="47" mass="5201">METTARAPKANAHCEQVIGTLRREALDHLLILDGAHARHVLAAYLRP</sequence>